<dbReference type="Pfam" id="PF00196">
    <property type="entry name" value="GerE"/>
    <property type="match status" value="1"/>
</dbReference>
<keyword evidence="9" id="KW-1185">Reference proteome</keyword>
<dbReference type="STRING" id="1048205.AB852_18910"/>
<evidence type="ECO:0000256" key="3">
    <source>
        <dbReference type="ARBA" id="ARBA00023125"/>
    </source>
</evidence>
<dbReference type="InterPro" id="IPR016032">
    <property type="entry name" value="Sig_transdc_resp-reg_C-effctor"/>
</dbReference>
<proteinExistence type="predicted"/>
<dbReference type="PANTHER" id="PTHR43214:SF24">
    <property type="entry name" value="TRANSCRIPTIONAL REGULATORY PROTEIN NARL-RELATED"/>
    <property type="match status" value="1"/>
</dbReference>
<dbReference type="CDD" id="cd06170">
    <property type="entry name" value="LuxR_C_like"/>
    <property type="match status" value="1"/>
</dbReference>
<keyword evidence="1 5" id="KW-0597">Phosphoprotein</keyword>
<dbReference type="PANTHER" id="PTHR43214">
    <property type="entry name" value="TWO-COMPONENT RESPONSE REGULATOR"/>
    <property type="match status" value="1"/>
</dbReference>
<dbReference type="InterPro" id="IPR001789">
    <property type="entry name" value="Sig_transdc_resp-reg_receiver"/>
</dbReference>
<keyword evidence="4" id="KW-0804">Transcription</keyword>
<dbReference type="Pfam" id="PF00072">
    <property type="entry name" value="Response_reg"/>
    <property type="match status" value="1"/>
</dbReference>
<feature type="modified residue" description="4-aspartylphosphate" evidence="5">
    <location>
        <position position="61"/>
    </location>
</feature>
<evidence type="ECO:0000256" key="2">
    <source>
        <dbReference type="ARBA" id="ARBA00023015"/>
    </source>
</evidence>
<dbReference type="PROSITE" id="PS50043">
    <property type="entry name" value="HTH_LUXR_2"/>
    <property type="match status" value="1"/>
</dbReference>
<dbReference type="SUPFAM" id="SSF46894">
    <property type="entry name" value="C-terminal effector domain of the bipartite response regulators"/>
    <property type="match status" value="1"/>
</dbReference>
<dbReference type="GO" id="GO:0006355">
    <property type="term" value="P:regulation of DNA-templated transcription"/>
    <property type="evidence" value="ECO:0007669"/>
    <property type="project" value="InterPro"/>
</dbReference>
<dbReference type="PRINTS" id="PR00038">
    <property type="entry name" value="HTHLUXR"/>
</dbReference>
<dbReference type="Proteomes" id="UP000186455">
    <property type="component" value="Unassembled WGS sequence"/>
</dbReference>
<feature type="domain" description="Response regulatory" evidence="7">
    <location>
        <begin position="10"/>
        <end position="128"/>
    </location>
</feature>
<dbReference type="PROSITE" id="PS50110">
    <property type="entry name" value="RESPONSE_REGULATORY"/>
    <property type="match status" value="1"/>
</dbReference>
<dbReference type="GO" id="GO:0003677">
    <property type="term" value="F:DNA binding"/>
    <property type="evidence" value="ECO:0007669"/>
    <property type="project" value="UniProtKB-KW"/>
</dbReference>
<evidence type="ECO:0000313" key="8">
    <source>
        <dbReference type="EMBL" id="OKH93531.1"/>
    </source>
</evidence>
<keyword evidence="2" id="KW-0805">Transcription regulation</keyword>
<dbReference type="EMBL" id="LFBV01000004">
    <property type="protein sequence ID" value="OKH93531.1"/>
    <property type="molecule type" value="Genomic_DNA"/>
</dbReference>
<reference evidence="8 9" key="1">
    <citation type="submission" date="2015-06" db="EMBL/GenBank/DDBJ databases">
        <title>Cloning and characterization of the uncialamcin biosynthetic gene cluster.</title>
        <authorList>
            <person name="Yan X."/>
            <person name="Huang T."/>
            <person name="Ge H."/>
            <person name="Shen B."/>
        </authorList>
    </citation>
    <scope>NUCLEOTIDE SEQUENCE [LARGE SCALE GENOMIC DNA]</scope>
    <source>
        <strain evidence="8 9">DCA2648</strain>
    </source>
</reference>
<dbReference type="InterPro" id="IPR011006">
    <property type="entry name" value="CheY-like_superfamily"/>
</dbReference>
<dbReference type="InterPro" id="IPR058245">
    <property type="entry name" value="NreC/VraR/RcsB-like_REC"/>
</dbReference>
<dbReference type="SUPFAM" id="SSF52172">
    <property type="entry name" value="CheY-like"/>
    <property type="match status" value="1"/>
</dbReference>
<protein>
    <submittedName>
        <fullName evidence="8">LuxR family transcriptional regulator</fullName>
    </submittedName>
</protein>
<organism evidence="8 9">
    <name type="scientific">Streptomyces uncialis</name>
    <dbReference type="NCBI Taxonomy" id="1048205"/>
    <lineage>
        <taxon>Bacteria</taxon>
        <taxon>Bacillati</taxon>
        <taxon>Actinomycetota</taxon>
        <taxon>Actinomycetes</taxon>
        <taxon>Kitasatosporales</taxon>
        <taxon>Streptomycetaceae</taxon>
        <taxon>Streptomyces</taxon>
    </lineage>
</organism>
<dbReference type="InterPro" id="IPR000792">
    <property type="entry name" value="Tscrpt_reg_LuxR_C"/>
</dbReference>
<accession>A0A1Q4V6R5</accession>
<evidence type="ECO:0000256" key="1">
    <source>
        <dbReference type="ARBA" id="ARBA00022553"/>
    </source>
</evidence>
<name>A0A1Q4V6R5_9ACTN</name>
<dbReference type="Gene3D" id="3.40.50.2300">
    <property type="match status" value="1"/>
</dbReference>
<evidence type="ECO:0000313" key="9">
    <source>
        <dbReference type="Proteomes" id="UP000186455"/>
    </source>
</evidence>
<keyword evidence="3" id="KW-0238">DNA-binding</keyword>
<evidence type="ECO:0000256" key="4">
    <source>
        <dbReference type="ARBA" id="ARBA00023163"/>
    </source>
</evidence>
<evidence type="ECO:0000259" key="7">
    <source>
        <dbReference type="PROSITE" id="PS50110"/>
    </source>
</evidence>
<dbReference type="CDD" id="cd17535">
    <property type="entry name" value="REC_NarL-like"/>
    <property type="match status" value="1"/>
</dbReference>
<evidence type="ECO:0000256" key="5">
    <source>
        <dbReference type="PROSITE-ProRule" id="PRU00169"/>
    </source>
</evidence>
<dbReference type="RefSeq" id="WP_073789939.1">
    <property type="nucleotide sequence ID" value="NZ_CP108638.1"/>
</dbReference>
<dbReference type="SMART" id="SM00421">
    <property type="entry name" value="HTH_LUXR"/>
    <property type="match status" value="1"/>
</dbReference>
<dbReference type="GO" id="GO:0000160">
    <property type="term" value="P:phosphorelay signal transduction system"/>
    <property type="evidence" value="ECO:0007669"/>
    <property type="project" value="InterPro"/>
</dbReference>
<dbReference type="AlphaFoldDB" id="A0A1Q4V6R5"/>
<dbReference type="SMART" id="SM00448">
    <property type="entry name" value="REC"/>
    <property type="match status" value="1"/>
</dbReference>
<feature type="domain" description="HTH luxR-type" evidence="6">
    <location>
        <begin position="154"/>
        <end position="219"/>
    </location>
</feature>
<comment type="caution">
    <text evidence="8">The sequence shown here is derived from an EMBL/GenBank/DDBJ whole genome shotgun (WGS) entry which is preliminary data.</text>
</comment>
<dbReference type="InterPro" id="IPR039420">
    <property type="entry name" value="WalR-like"/>
</dbReference>
<gene>
    <name evidence="8" type="ORF">AB852_18910</name>
</gene>
<evidence type="ECO:0000259" key="6">
    <source>
        <dbReference type="PROSITE" id="PS50043"/>
    </source>
</evidence>
<sequence>MNASTTPTTRILLADDQDDVRSGFRLILDSQPDMTVVGEAADGITAVALARALRPDLVVADIRMPGLDGLEVTRRLAGPGVTDPVRVLVVTTFDHDDHVRTALRDGACGFLLKRSGPGLLIEGVRAAMAGDVLISPQLTVGLLKERAATAPAPPVPPPSVLTPREEEIAGLVADGLTNAEIATELFISAGTAKTHIANIQAKLKVRNRVGIAAWTWQRTTTPGTT</sequence>
<dbReference type="GeneID" id="96791476"/>